<keyword evidence="10" id="KW-0967">Endosome</keyword>
<dbReference type="Proteomes" id="UP000186922">
    <property type="component" value="Unassembled WGS sequence"/>
</dbReference>
<sequence>MGAKPSTQQPLRPRSDTFPHGNSTSPGPSSYHQNGGESTNGSLFAGPSSILRNGSSAGTRSRGASPGSTEAASSAAARRLRSMSAVEQPQTSLSHRRTAMSASDSDDSSPETDENYAVLRIPGSLPLRLFQLSGFKCPVCNKKVASDIVELHLVECLTKPRIIYNEDIVTENNKGECVICLEEMESGHTIARLPCLCIYHKRCIDSWFKVNRSCPEHPGD</sequence>
<evidence type="ECO:0000256" key="7">
    <source>
        <dbReference type="ARBA" id="ARBA00022679"/>
    </source>
</evidence>
<evidence type="ECO:0000256" key="14">
    <source>
        <dbReference type="ARBA" id="ARBA00023136"/>
    </source>
</evidence>
<keyword evidence="7" id="KW-0808">Transferase</keyword>
<feature type="compositionally biased region" description="Acidic residues" evidence="21">
    <location>
        <begin position="104"/>
        <end position="114"/>
    </location>
</feature>
<dbReference type="Gene3D" id="3.30.160.60">
    <property type="entry name" value="Classic Zinc Finger"/>
    <property type="match status" value="1"/>
</dbReference>
<evidence type="ECO:0000256" key="1">
    <source>
        <dbReference type="ARBA" id="ARBA00000900"/>
    </source>
</evidence>
<evidence type="ECO:0000256" key="10">
    <source>
        <dbReference type="ARBA" id="ARBA00022753"/>
    </source>
</evidence>
<evidence type="ECO:0000256" key="18">
    <source>
        <dbReference type="ARBA" id="ARBA00042177"/>
    </source>
</evidence>
<organism evidence="23 24">
    <name type="scientific">Ramazzottius varieornatus</name>
    <name type="common">Water bear</name>
    <name type="synonym">Tardigrade</name>
    <dbReference type="NCBI Taxonomy" id="947166"/>
    <lineage>
        <taxon>Eukaryota</taxon>
        <taxon>Metazoa</taxon>
        <taxon>Ecdysozoa</taxon>
        <taxon>Tardigrada</taxon>
        <taxon>Eutardigrada</taxon>
        <taxon>Parachela</taxon>
        <taxon>Hypsibioidea</taxon>
        <taxon>Ramazzottiidae</taxon>
        <taxon>Ramazzottius</taxon>
    </lineage>
</organism>
<evidence type="ECO:0000313" key="23">
    <source>
        <dbReference type="EMBL" id="GAU95421.1"/>
    </source>
</evidence>
<dbReference type="FunFam" id="3.30.40.10:FF:000235">
    <property type="entry name" value="E3 ubiquitin-protein ligase ZNRF1"/>
    <property type="match status" value="1"/>
</dbReference>
<evidence type="ECO:0000256" key="15">
    <source>
        <dbReference type="ARBA" id="ARBA00023228"/>
    </source>
</evidence>
<evidence type="ECO:0000256" key="16">
    <source>
        <dbReference type="ARBA" id="ARBA00023288"/>
    </source>
</evidence>
<feature type="domain" description="RING-type" evidence="22">
    <location>
        <begin position="177"/>
        <end position="217"/>
    </location>
</feature>
<dbReference type="GO" id="GO:0005768">
    <property type="term" value="C:endosome"/>
    <property type="evidence" value="ECO:0007669"/>
    <property type="project" value="UniProtKB-SubCell"/>
</dbReference>
<keyword evidence="12" id="KW-0833">Ubl conjugation pathway</keyword>
<feature type="compositionally biased region" description="Low complexity" evidence="21">
    <location>
        <begin position="54"/>
        <end position="85"/>
    </location>
</feature>
<evidence type="ECO:0000256" key="21">
    <source>
        <dbReference type="SAM" id="MobiDB-lite"/>
    </source>
</evidence>
<feature type="compositionally biased region" description="Polar residues" evidence="21">
    <location>
        <begin position="1"/>
        <end position="10"/>
    </location>
</feature>
<evidence type="ECO:0000256" key="3">
    <source>
        <dbReference type="ARBA" id="ARBA00004177"/>
    </source>
</evidence>
<dbReference type="PANTHER" id="PTHR46661">
    <property type="entry name" value="E3 UBIQUITIN-PROTEIN LIGASE ZNRF1-LIKE PROTEIN"/>
    <property type="match status" value="1"/>
</dbReference>
<dbReference type="GO" id="GO:0061630">
    <property type="term" value="F:ubiquitin protein ligase activity"/>
    <property type="evidence" value="ECO:0007669"/>
    <property type="project" value="UniProtKB-EC"/>
</dbReference>
<dbReference type="SMART" id="SM00184">
    <property type="entry name" value="RING"/>
    <property type="match status" value="1"/>
</dbReference>
<dbReference type="GO" id="GO:0005764">
    <property type="term" value="C:lysosome"/>
    <property type="evidence" value="ECO:0007669"/>
    <property type="project" value="UniProtKB-SubCell"/>
</dbReference>
<keyword evidence="11 20" id="KW-0863">Zinc-finger</keyword>
<comment type="catalytic activity">
    <reaction evidence="1">
        <text>S-ubiquitinyl-[E2 ubiquitin-conjugating enzyme]-L-cysteine + [acceptor protein]-L-lysine = [E2 ubiquitin-conjugating enzyme]-L-cysteine + N(6)-ubiquitinyl-[acceptor protein]-L-lysine.</text>
        <dbReference type="EC" id="2.3.2.27"/>
    </reaction>
</comment>
<evidence type="ECO:0000256" key="4">
    <source>
        <dbReference type="ARBA" id="ARBA00004371"/>
    </source>
</evidence>
<protein>
    <recommendedName>
        <fullName evidence="17">E3 ubiquitin-protein ligase ZNRF1</fullName>
        <ecNumber evidence="6">2.3.2.27</ecNumber>
    </recommendedName>
    <alternativeName>
        <fullName evidence="18">RING-type E3 ubiquitin transferase ZNRF1</fullName>
    </alternativeName>
    <alternativeName>
        <fullName evidence="19">Zinc/RING finger protein 1</fullName>
    </alternativeName>
</protein>
<feature type="compositionally biased region" description="Polar residues" evidence="21">
    <location>
        <begin position="20"/>
        <end position="42"/>
    </location>
</feature>
<keyword evidence="16" id="KW-0449">Lipoprotein</keyword>
<dbReference type="GO" id="GO:0070936">
    <property type="term" value="P:protein K48-linked ubiquitination"/>
    <property type="evidence" value="ECO:0007669"/>
    <property type="project" value="TreeGrafter"/>
</dbReference>
<evidence type="ECO:0000256" key="19">
    <source>
        <dbReference type="ARBA" id="ARBA00042305"/>
    </source>
</evidence>
<dbReference type="InterPro" id="IPR013083">
    <property type="entry name" value="Znf_RING/FYVE/PHD"/>
</dbReference>
<dbReference type="STRING" id="947166.A0A1D1V105"/>
<keyword evidence="24" id="KW-1185">Reference proteome</keyword>
<evidence type="ECO:0000256" key="17">
    <source>
        <dbReference type="ARBA" id="ARBA00040227"/>
    </source>
</evidence>
<feature type="region of interest" description="Disordered" evidence="21">
    <location>
        <begin position="1"/>
        <end position="114"/>
    </location>
</feature>
<name>A0A1D1V105_RAMVA</name>
<accession>A0A1D1V105</accession>
<proteinExistence type="predicted"/>
<keyword evidence="14" id="KW-0472">Membrane</keyword>
<comment type="pathway">
    <text evidence="5">Protein modification; protein ubiquitination.</text>
</comment>
<evidence type="ECO:0000256" key="2">
    <source>
        <dbReference type="ARBA" id="ARBA00004170"/>
    </source>
</evidence>
<comment type="caution">
    <text evidence="23">The sequence shown here is derived from an EMBL/GenBank/DDBJ whole genome shotgun (WGS) entry which is preliminary data.</text>
</comment>
<evidence type="ECO:0000256" key="12">
    <source>
        <dbReference type="ARBA" id="ARBA00022786"/>
    </source>
</evidence>
<reference evidence="23 24" key="1">
    <citation type="journal article" date="2016" name="Nat. Commun.">
        <title>Extremotolerant tardigrade genome and improved radiotolerance of human cultured cells by tardigrade-unique protein.</title>
        <authorList>
            <person name="Hashimoto T."/>
            <person name="Horikawa D.D."/>
            <person name="Saito Y."/>
            <person name="Kuwahara H."/>
            <person name="Kozuka-Hata H."/>
            <person name="Shin-I T."/>
            <person name="Minakuchi Y."/>
            <person name="Ohishi K."/>
            <person name="Motoyama A."/>
            <person name="Aizu T."/>
            <person name="Enomoto A."/>
            <person name="Kondo K."/>
            <person name="Tanaka S."/>
            <person name="Hara Y."/>
            <person name="Koshikawa S."/>
            <person name="Sagara H."/>
            <person name="Miura T."/>
            <person name="Yokobori S."/>
            <person name="Miyagawa K."/>
            <person name="Suzuki Y."/>
            <person name="Kubo T."/>
            <person name="Oyama M."/>
            <person name="Kohara Y."/>
            <person name="Fujiyama A."/>
            <person name="Arakawa K."/>
            <person name="Katayama T."/>
            <person name="Toyoda A."/>
            <person name="Kunieda T."/>
        </authorList>
    </citation>
    <scope>NUCLEOTIDE SEQUENCE [LARGE SCALE GENOMIC DNA]</scope>
    <source>
        <strain evidence="23 24">YOKOZUNA-1</strain>
    </source>
</reference>
<dbReference type="AlphaFoldDB" id="A0A1D1V105"/>
<dbReference type="GO" id="GO:0016020">
    <property type="term" value="C:membrane"/>
    <property type="evidence" value="ECO:0007669"/>
    <property type="project" value="UniProtKB-SubCell"/>
</dbReference>
<keyword evidence="9" id="KW-0479">Metal-binding</keyword>
<dbReference type="InterPro" id="IPR001841">
    <property type="entry name" value="Znf_RING"/>
</dbReference>
<gene>
    <name evidence="23" type="primary">RvY_07041</name>
    <name evidence="23" type="synonym">RvY_07041.1</name>
    <name evidence="23" type="ORF">RvY_07041-1</name>
</gene>
<keyword evidence="13" id="KW-0862">Zinc</keyword>
<dbReference type="PANTHER" id="PTHR46661:SF4">
    <property type="entry name" value="RING-TYPE DOMAIN-CONTAINING PROTEIN"/>
    <property type="match status" value="1"/>
</dbReference>
<comment type="subcellular location">
    <subcellularLocation>
        <location evidence="3">Endosome</location>
    </subcellularLocation>
    <subcellularLocation>
        <location evidence="4">Lysosome</location>
    </subcellularLocation>
    <subcellularLocation>
        <location evidence="2">Membrane</location>
        <topology evidence="2">Peripheral membrane protein</topology>
    </subcellularLocation>
</comment>
<dbReference type="GO" id="GO:0043161">
    <property type="term" value="P:proteasome-mediated ubiquitin-dependent protein catabolic process"/>
    <property type="evidence" value="ECO:0007669"/>
    <property type="project" value="TreeGrafter"/>
</dbReference>
<dbReference type="EMBL" id="BDGG01000003">
    <property type="protein sequence ID" value="GAU95421.1"/>
    <property type="molecule type" value="Genomic_DNA"/>
</dbReference>
<evidence type="ECO:0000256" key="13">
    <source>
        <dbReference type="ARBA" id="ARBA00022833"/>
    </source>
</evidence>
<dbReference type="PROSITE" id="PS50089">
    <property type="entry name" value="ZF_RING_2"/>
    <property type="match status" value="1"/>
</dbReference>
<dbReference type="EC" id="2.3.2.27" evidence="6"/>
<evidence type="ECO:0000256" key="6">
    <source>
        <dbReference type="ARBA" id="ARBA00012483"/>
    </source>
</evidence>
<evidence type="ECO:0000256" key="9">
    <source>
        <dbReference type="ARBA" id="ARBA00022723"/>
    </source>
</evidence>
<evidence type="ECO:0000259" key="22">
    <source>
        <dbReference type="PROSITE" id="PS50089"/>
    </source>
</evidence>
<evidence type="ECO:0000256" key="20">
    <source>
        <dbReference type="PROSITE-ProRule" id="PRU00175"/>
    </source>
</evidence>
<dbReference type="Pfam" id="PF13639">
    <property type="entry name" value="zf-RING_2"/>
    <property type="match status" value="1"/>
</dbReference>
<keyword evidence="8" id="KW-0519">Myristate</keyword>
<evidence type="ECO:0000256" key="8">
    <source>
        <dbReference type="ARBA" id="ARBA00022707"/>
    </source>
</evidence>
<evidence type="ECO:0000313" key="24">
    <source>
        <dbReference type="Proteomes" id="UP000186922"/>
    </source>
</evidence>
<dbReference type="GO" id="GO:0008270">
    <property type="term" value="F:zinc ion binding"/>
    <property type="evidence" value="ECO:0007669"/>
    <property type="project" value="UniProtKB-KW"/>
</dbReference>
<evidence type="ECO:0000256" key="5">
    <source>
        <dbReference type="ARBA" id="ARBA00004906"/>
    </source>
</evidence>
<dbReference type="OrthoDB" id="10057496at2759"/>
<dbReference type="SUPFAM" id="SSF57850">
    <property type="entry name" value="RING/U-box"/>
    <property type="match status" value="1"/>
</dbReference>
<keyword evidence="15" id="KW-0458">Lysosome</keyword>
<evidence type="ECO:0000256" key="11">
    <source>
        <dbReference type="ARBA" id="ARBA00022771"/>
    </source>
</evidence>
<dbReference type="InterPro" id="IPR051878">
    <property type="entry name" value="ZNRF_ubiq-protein_ligase"/>
</dbReference>
<dbReference type="Gene3D" id="3.30.40.10">
    <property type="entry name" value="Zinc/RING finger domain, C3HC4 (zinc finger)"/>
    <property type="match status" value="1"/>
</dbReference>
<dbReference type="CDD" id="cd16694">
    <property type="entry name" value="mRING-CH-C4HC2H_ZNRF1"/>
    <property type="match status" value="1"/>
</dbReference>